<dbReference type="Proteomes" id="UP001295684">
    <property type="component" value="Unassembled WGS sequence"/>
</dbReference>
<gene>
    <name evidence="1" type="ORF">ECRASSUSDP1_LOCUS21200</name>
</gene>
<dbReference type="AlphaFoldDB" id="A0AAD1XUT4"/>
<evidence type="ECO:0000313" key="1">
    <source>
        <dbReference type="EMBL" id="CAI2379783.1"/>
    </source>
</evidence>
<evidence type="ECO:0000313" key="2">
    <source>
        <dbReference type="Proteomes" id="UP001295684"/>
    </source>
</evidence>
<keyword evidence="2" id="KW-1185">Reference proteome</keyword>
<dbReference type="EMBL" id="CAMPGE010021648">
    <property type="protein sequence ID" value="CAI2379783.1"/>
    <property type="molecule type" value="Genomic_DNA"/>
</dbReference>
<comment type="caution">
    <text evidence="1">The sequence shown here is derived from an EMBL/GenBank/DDBJ whole genome shotgun (WGS) entry which is preliminary data.</text>
</comment>
<organism evidence="1 2">
    <name type="scientific">Euplotes crassus</name>
    <dbReference type="NCBI Taxonomy" id="5936"/>
    <lineage>
        <taxon>Eukaryota</taxon>
        <taxon>Sar</taxon>
        <taxon>Alveolata</taxon>
        <taxon>Ciliophora</taxon>
        <taxon>Intramacronucleata</taxon>
        <taxon>Spirotrichea</taxon>
        <taxon>Hypotrichia</taxon>
        <taxon>Euplotida</taxon>
        <taxon>Euplotidae</taxon>
        <taxon>Moneuplotes</taxon>
    </lineage>
</organism>
<name>A0AAD1XUT4_EUPCR</name>
<reference evidence="1" key="1">
    <citation type="submission" date="2023-07" db="EMBL/GenBank/DDBJ databases">
        <authorList>
            <consortium name="AG Swart"/>
            <person name="Singh M."/>
            <person name="Singh A."/>
            <person name="Seah K."/>
            <person name="Emmerich C."/>
        </authorList>
    </citation>
    <scope>NUCLEOTIDE SEQUENCE</scope>
    <source>
        <strain evidence="1">DP1</strain>
    </source>
</reference>
<accession>A0AAD1XUT4</accession>
<protein>
    <submittedName>
        <fullName evidence="1">Uncharacterized protein</fullName>
    </submittedName>
</protein>
<sequence>MRCLELQLQCSKNESYEMNIEKIKGCLCKWGIVRYKKHKLFCNQHSIYLLKLFSVEAHEVLLNKFIHTLIPKYFYTIRVSKKAKRQCSRREDSGISYSLIEERDLSY</sequence>
<proteinExistence type="predicted"/>